<dbReference type="RefSeq" id="WP_065841161.1">
    <property type="nucleotide sequence ID" value="NZ_JAAOXI010000010.1"/>
</dbReference>
<proteinExistence type="inferred from homology"/>
<dbReference type="PANTHER" id="PTHR33607">
    <property type="entry name" value="ENDONUCLEASE-1"/>
    <property type="match status" value="1"/>
</dbReference>
<accession>A0AAX0HA00</accession>
<keyword evidence="3" id="KW-0378">Hydrolase</keyword>
<comment type="caution">
    <text evidence="4">The sequence shown here is derived from an EMBL/GenBank/DDBJ whole genome shotgun (WGS) entry which is preliminary data.</text>
</comment>
<gene>
    <name evidence="4" type="ORF">CFT12S02225_07655</name>
</gene>
<dbReference type="InterPro" id="IPR007346">
    <property type="entry name" value="Endonuclease-I"/>
</dbReference>
<dbReference type="EMBL" id="LFLK01000008">
    <property type="protein sequence ID" value="OCR90288.1"/>
    <property type="molecule type" value="Genomic_DNA"/>
</dbReference>
<protein>
    <submittedName>
        <fullName evidence="4">Uncharacterized protein</fullName>
    </submittedName>
</protein>
<comment type="similarity">
    <text evidence="1">Belongs to the EndA/NucM nuclease family.</text>
</comment>
<dbReference type="Pfam" id="PF04231">
    <property type="entry name" value="Endonuclease_1"/>
    <property type="match status" value="1"/>
</dbReference>
<organism evidence="4 5">
    <name type="scientific">Campylobacter fetus subsp. testudinum</name>
    <dbReference type="NCBI Taxonomy" id="1507806"/>
    <lineage>
        <taxon>Bacteria</taxon>
        <taxon>Pseudomonadati</taxon>
        <taxon>Campylobacterota</taxon>
        <taxon>Epsilonproteobacteria</taxon>
        <taxon>Campylobacterales</taxon>
        <taxon>Campylobacteraceae</taxon>
        <taxon>Campylobacter</taxon>
    </lineage>
</organism>
<dbReference type="SUPFAM" id="SSF54060">
    <property type="entry name" value="His-Me finger endonucleases"/>
    <property type="match status" value="1"/>
</dbReference>
<name>A0AAX0HA00_CAMFE</name>
<evidence type="ECO:0000313" key="5">
    <source>
        <dbReference type="Proteomes" id="UP000093100"/>
    </source>
</evidence>
<dbReference type="AlphaFoldDB" id="A0AAX0HA00"/>
<sequence length="233" mass="27611">MKKLFALLFVAVFGVFAYGTDFVQSKKLLLKKIYFDNQITFYCSNPYELKFINGKEKALIVQDDKYYTPRNPTTKKGKENERAKRVEWEHIMPAENFGRHLECWKNGGRKNCKSDPTFKQMEADMHNLAPAIGEINGDRSNYRYGANLPKIGQYGNCEFEVDFEAKRAYPKQDIRGDIARAYFYMRDQYGINLSNQERRLMEVWDKQDPTDEWERIKNQRVYMLQGNKNKFIK</sequence>
<dbReference type="GO" id="GO:0004518">
    <property type="term" value="F:nuclease activity"/>
    <property type="evidence" value="ECO:0007669"/>
    <property type="project" value="UniProtKB-KW"/>
</dbReference>
<dbReference type="GO" id="GO:0016787">
    <property type="term" value="F:hydrolase activity"/>
    <property type="evidence" value="ECO:0007669"/>
    <property type="project" value="UniProtKB-KW"/>
</dbReference>
<dbReference type="InterPro" id="IPR044925">
    <property type="entry name" value="His-Me_finger_sf"/>
</dbReference>
<evidence type="ECO:0000256" key="3">
    <source>
        <dbReference type="ARBA" id="ARBA00022801"/>
    </source>
</evidence>
<evidence type="ECO:0000256" key="2">
    <source>
        <dbReference type="ARBA" id="ARBA00022722"/>
    </source>
</evidence>
<evidence type="ECO:0000313" key="4">
    <source>
        <dbReference type="EMBL" id="OCR90288.1"/>
    </source>
</evidence>
<evidence type="ECO:0000256" key="1">
    <source>
        <dbReference type="ARBA" id="ARBA00006429"/>
    </source>
</evidence>
<dbReference type="PANTHER" id="PTHR33607:SF2">
    <property type="entry name" value="ENDONUCLEASE-1"/>
    <property type="match status" value="1"/>
</dbReference>
<reference evidence="4 5" key="1">
    <citation type="journal article" date="2016" name="Genome Biol. Evol.">
        <title>Comparative Genomics of Campylobacter fetus from Reptiles and Mammals Reveals Divergent Evolution in Host-Associated Lineages.</title>
        <authorList>
            <person name="Gilbert M.J."/>
            <person name="Miller W.G."/>
            <person name="Yee E."/>
            <person name="Zomer A.L."/>
            <person name="van der Graaf-van Bloois L."/>
            <person name="Fitzgerald C."/>
            <person name="Forbes K.J."/>
            <person name="Meric G."/>
            <person name="Sheppard S.K."/>
            <person name="Wagenaar J.A."/>
            <person name="Duim B."/>
        </authorList>
    </citation>
    <scope>NUCLEOTIDE SEQUENCE [LARGE SCALE GENOMIC DNA]</scope>
    <source>
        <strain evidence="4 5">12S02225-3</strain>
    </source>
</reference>
<dbReference type="Proteomes" id="UP000093100">
    <property type="component" value="Unassembled WGS sequence"/>
</dbReference>
<keyword evidence="2" id="KW-0540">Nuclease</keyword>